<feature type="transmembrane region" description="Helical" evidence="15">
    <location>
        <begin position="211"/>
        <end position="228"/>
    </location>
</feature>
<evidence type="ECO:0000256" key="7">
    <source>
        <dbReference type="ARBA" id="ARBA00044637"/>
    </source>
</evidence>
<dbReference type="InterPro" id="IPR003663">
    <property type="entry name" value="Sugar/inositol_transpt"/>
</dbReference>
<protein>
    <recommendedName>
        <fullName evidence="13">Hexose transporter 1</fullName>
    </recommendedName>
</protein>
<comment type="catalytic activity">
    <reaction evidence="10">
        <text>D-mannose(out) = D-mannose(in)</text>
        <dbReference type="Rhea" id="RHEA:78391"/>
        <dbReference type="ChEBI" id="CHEBI:4208"/>
    </reaction>
    <physiologicalReaction direction="left-to-right" evidence="10">
        <dbReference type="Rhea" id="RHEA:78392"/>
    </physiologicalReaction>
</comment>
<evidence type="ECO:0000256" key="13">
    <source>
        <dbReference type="ARBA" id="ARBA00044780"/>
    </source>
</evidence>
<dbReference type="PROSITE" id="PS00217">
    <property type="entry name" value="SUGAR_TRANSPORT_2"/>
    <property type="match status" value="1"/>
</dbReference>
<dbReference type="FunFam" id="1.20.1250.20:FF:000129">
    <property type="entry name" value="Major Facilitator Superfamily (MFS)"/>
    <property type="match status" value="1"/>
</dbReference>
<evidence type="ECO:0000256" key="5">
    <source>
        <dbReference type="ARBA" id="ARBA00022989"/>
    </source>
</evidence>
<evidence type="ECO:0000256" key="9">
    <source>
        <dbReference type="ARBA" id="ARBA00044656"/>
    </source>
</evidence>
<reference evidence="18" key="2">
    <citation type="submission" date="2010-04" db="EMBL/GenBank/DDBJ databases">
        <authorList>
            <person name="Buell R."/>
            <person name="Hamilton J."/>
            <person name="Hostetler J."/>
        </authorList>
    </citation>
    <scope>NUCLEOTIDE SEQUENCE [LARGE SCALE GENOMIC DNA]</scope>
    <source>
        <strain evidence="18">DAOM:BR144</strain>
    </source>
</reference>
<keyword evidence="4 15" id="KW-0812">Transmembrane</keyword>
<dbReference type="PANTHER" id="PTHR48022:SF2">
    <property type="entry name" value="PLASTIDIC GLUCOSE TRANSPORTER 4"/>
    <property type="match status" value="1"/>
</dbReference>
<dbReference type="InterPro" id="IPR050360">
    <property type="entry name" value="MFS_Sugar_Transporters"/>
</dbReference>
<evidence type="ECO:0000313" key="17">
    <source>
        <dbReference type="EnsemblProtists" id="PYU1_T010964"/>
    </source>
</evidence>
<organism evidence="17 18">
    <name type="scientific">Globisporangium ultimum (strain ATCC 200006 / CBS 805.95 / DAOM BR144)</name>
    <name type="common">Pythium ultimum</name>
    <dbReference type="NCBI Taxonomy" id="431595"/>
    <lineage>
        <taxon>Eukaryota</taxon>
        <taxon>Sar</taxon>
        <taxon>Stramenopiles</taxon>
        <taxon>Oomycota</taxon>
        <taxon>Peronosporomycetes</taxon>
        <taxon>Pythiales</taxon>
        <taxon>Pythiaceae</taxon>
        <taxon>Globisporangium</taxon>
    </lineage>
</organism>
<evidence type="ECO:0000256" key="14">
    <source>
        <dbReference type="RuleBase" id="RU003346"/>
    </source>
</evidence>
<feature type="transmembrane region" description="Helical" evidence="15">
    <location>
        <begin position="353"/>
        <end position="372"/>
    </location>
</feature>
<dbReference type="PROSITE" id="PS50850">
    <property type="entry name" value="MFS"/>
    <property type="match status" value="1"/>
</dbReference>
<dbReference type="AlphaFoldDB" id="K3X165"/>
<dbReference type="Pfam" id="PF00083">
    <property type="entry name" value="Sugar_tr"/>
    <property type="match status" value="1"/>
</dbReference>
<comment type="catalytic activity">
    <reaction evidence="12">
        <text>D-fructose(out) = D-fructose(in)</text>
        <dbReference type="Rhea" id="RHEA:60372"/>
        <dbReference type="ChEBI" id="CHEBI:37721"/>
    </reaction>
    <physiologicalReaction direction="left-to-right" evidence="12">
        <dbReference type="Rhea" id="RHEA:60373"/>
    </physiologicalReaction>
</comment>
<feature type="transmembrane region" description="Helical" evidence="15">
    <location>
        <begin position="25"/>
        <end position="42"/>
    </location>
</feature>
<feature type="transmembrane region" description="Helical" evidence="15">
    <location>
        <begin position="116"/>
        <end position="135"/>
    </location>
</feature>
<dbReference type="InterPro" id="IPR020846">
    <property type="entry name" value="MFS_dom"/>
</dbReference>
<evidence type="ECO:0000256" key="2">
    <source>
        <dbReference type="ARBA" id="ARBA00010992"/>
    </source>
</evidence>
<feature type="domain" description="Major facilitator superfamily (MFS) profile" evidence="16">
    <location>
        <begin position="29"/>
        <end position="481"/>
    </location>
</feature>
<dbReference type="GO" id="GO:0016020">
    <property type="term" value="C:membrane"/>
    <property type="evidence" value="ECO:0007669"/>
    <property type="project" value="UniProtKB-SubCell"/>
</dbReference>
<dbReference type="HOGENOM" id="CLU_001265_30_5_1"/>
<sequence length="521" mass="56660">METTALYASQEDTAAPLAQQGSRSYAILVCVFASLGGVFFGYDQGVTGGVLVMDSFLNAFCVDYGKNTRAMCHAQAHELPTNWLTFTTLYNVVYYVGCIAGAFAGGYVADKFGRRVTCFSAGLLFCMGTLWVVLVPVQAHMAILCGRVLQGMGVGNSSFSLPIFGAEMAPKELRGFLSGFMQMMVVTGLLLANIVNVVVEHVDNGWRYTNAVAMLPPIIVMLGIFCVPESPRWVYQKKGRDVARVTLQRIRQTEDVQTELDAIGDQIAVEGDHSIGWNEIFSMPTIRRRMVIAMALQLLQQATGINAVFTYGGQIFKDVIGDGVLSLLILTSVNFVSTIPAMRWVDTMGRRQLLLLGAAGMSLGHIVSAITFTAGCHGNTEDAGCSNVAGYVIVAATSFFVFNFAISWGPVCWIYPPEIFPLNVRAKAVSISTMTNWSIGALMIGIPKLFPYLNINGVFFLFAGLCAVAWVFVYCMCPETKGVLLEDVEALFDDFVAGFSCKRHRRALSPKYEGAQTPDAS</sequence>
<dbReference type="STRING" id="431595.K3X165"/>
<dbReference type="EnsemblProtists" id="PYU1_T010964">
    <property type="protein sequence ID" value="PYU1_T010964"/>
    <property type="gene ID" value="PYU1_G010941"/>
</dbReference>
<proteinExistence type="inferred from homology"/>
<dbReference type="eggNOG" id="KOG0254">
    <property type="taxonomic scope" value="Eukaryota"/>
</dbReference>
<keyword evidence="18" id="KW-1185">Reference proteome</keyword>
<feature type="transmembrane region" description="Helical" evidence="15">
    <location>
        <begin position="176"/>
        <end position="199"/>
    </location>
</feature>
<evidence type="ECO:0000256" key="15">
    <source>
        <dbReference type="SAM" id="Phobius"/>
    </source>
</evidence>
<evidence type="ECO:0000256" key="1">
    <source>
        <dbReference type="ARBA" id="ARBA00004141"/>
    </source>
</evidence>
<feature type="transmembrane region" description="Helical" evidence="15">
    <location>
        <begin position="428"/>
        <end position="446"/>
    </location>
</feature>
<name>K3X165_GLOUD</name>
<dbReference type="InParanoid" id="K3X165"/>
<dbReference type="Proteomes" id="UP000019132">
    <property type="component" value="Unassembled WGS sequence"/>
</dbReference>
<feature type="transmembrane region" description="Helical" evidence="15">
    <location>
        <begin position="92"/>
        <end position="109"/>
    </location>
</feature>
<evidence type="ECO:0000256" key="11">
    <source>
        <dbReference type="ARBA" id="ARBA00044668"/>
    </source>
</evidence>
<comment type="catalytic activity">
    <reaction evidence="7">
        <text>D-galactose(in) = D-galactose(out)</text>
        <dbReference type="Rhea" id="RHEA:34915"/>
        <dbReference type="ChEBI" id="CHEBI:4139"/>
    </reaction>
    <physiologicalReaction direction="right-to-left" evidence="7">
        <dbReference type="Rhea" id="RHEA:34917"/>
    </physiologicalReaction>
</comment>
<accession>K3X165</accession>
<comment type="catalytic activity">
    <reaction evidence="11">
        <text>D-glucosamine(out) = D-glucosamine(in)</text>
        <dbReference type="Rhea" id="RHEA:78423"/>
        <dbReference type="ChEBI" id="CHEBI:58723"/>
    </reaction>
    <physiologicalReaction direction="left-to-right" evidence="11">
        <dbReference type="Rhea" id="RHEA:78424"/>
    </physiologicalReaction>
</comment>
<dbReference type="EMBL" id="GL376590">
    <property type="status" value="NOT_ANNOTATED_CDS"/>
    <property type="molecule type" value="Genomic_DNA"/>
</dbReference>
<dbReference type="PRINTS" id="PR00171">
    <property type="entry name" value="SUGRTRNSPORT"/>
</dbReference>
<comment type="catalytic activity">
    <reaction evidence="8">
        <text>D-glucose(out) = D-glucose(in)</text>
        <dbReference type="Rhea" id="RHEA:60376"/>
        <dbReference type="ChEBI" id="CHEBI:4167"/>
    </reaction>
    <physiologicalReaction direction="left-to-right" evidence="8">
        <dbReference type="Rhea" id="RHEA:60377"/>
    </physiologicalReaction>
</comment>
<keyword evidence="5 15" id="KW-1133">Transmembrane helix</keyword>
<comment type="catalytic activity">
    <reaction evidence="9">
        <text>D-xylose(out) = D-xylose(in)</text>
        <dbReference type="Rhea" id="RHEA:78427"/>
        <dbReference type="ChEBI" id="CHEBI:53455"/>
    </reaction>
    <physiologicalReaction direction="left-to-right" evidence="9">
        <dbReference type="Rhea" id="RHEA:78428"/>
    </physiologicalReaction>
</comment>
<feature type="transmembrane region" description="Helical" evidence="15">
    <location>
        <begin position="392"/>
        <end position="416"/>
    </location>
</feature>
<evidence type="ECO:0000256" key="10">
    <source>
        <dbReference type="ARBA" id="ARBA00044662"/>
    </source>
</evidence>
<evidence type="ECO:0000256" key="8">
    <source>
        <dbReference type="ARBA" id="ARBA00044648"/>
    </source>
</evidence>
<comment type="similarity">
    <text evidence="2 14">Belongs to the major facilitator superfamily. Sugar transporter (TC 2.A.1.1) family.</text>
</comment>
<dbReference type="SUPFAM" id="SSF103473">
    <property type="entry name" value="MFS general substrate transporter"/>
    <property type="match status" value="1"/>
</dbReference>
<reference evidence="18" key="1">
    <citation type="journal article" date="2010" name="Genome Biol.">
        <title>Genome sequence of the necrotrophic plant pathogen Pythium ultimum reveals original pathogenicity mechanisms and effector repertoire.</title>
        <authorList>
            <person name="Levesque C.A."/>
            <person name="Brouwer H."/>
            <person name="Cano L."/>
            <person name="Hamilton J.P."/>
            <person name="Holt C."/>
            <person name="Huitema E."/>
            <person name="Raffaele S."/>
            <person name="Robideau G.P."/>
            <person name="Thines M."/>
            <person name="Win J."/>
            <person name="Zerillo M.M."/>
            <person name="Beakes G.W."/>
            <person name="Boore J.L."/>
            <person name="Busam D."/>
            <person name="Dumas B."/>
            <person name="Ferriera S."/>
            <person name="Fuerstenberg S.I."/>
            <person name="Gachon C.M."/>
            <person name="Gaulin E."/>
            <person name="Govers F."/>
            <person name="Grenville-Briggs L."/>
            <person name="Horner N."/>
            <person name="Hostetler J."/>
            <person name="Jiang R.H."/>
            <person name="Johnson J."/>
            <person name="Krajaejun T."/>
            <person name="Lin H."/>
            <person name="Meijer H.J."/>
            <person name="Moore B."/>
            <person name="Morris P."/>
            <person name="Phuntmart V."/>
            <person name="Puiu D."/>
            <person name="Shetty J."/>
            <person name="Stajich J.E."/>
            <person name="Tripathy S."/>
            <person name="Wawra S."/>
            <person name="van West P."/>
            <person name="Whitty B.R."/>
            <person name="Coutinho P.M."/>
            <person name="Henrissat B."/>
            <person name="Martin F."/>
            <person name="Thomas P.D."/>
            <person name="Tyler B.M."/>
            <person name="De Vries R.P."/>
            <person name="Kamoun S."/>
            <person name="Yandell M."/>
            <person name="Tisserat N."/>
            <person name="Buell C.R."/>
        </authorList>
    </citation>
    <scope>NUCLEOTIDE SEQUENCE</scope>
    <source>
        <strain evidence="18">DAOM:BR144</strain>
    </source>
</reference>
<dbReference type="PROSITE" id="PS00216">
    <property type="entry name" value="SUGAR_TRANSPORT_1"/>
    <property type="match status" value="1"/>
</dbReference>
<dbReference type="Gene3D" id="1.20.1250.20">
    <property type="entry name" value="MFS general substrate transporter like domains"/>
    <property type="match status" value="1"/>
</dbReference>
<comment type="subunit">
    <text evidence="3">Homodimer.</text>
</comment>
<dbReference type="OMA" id="AISMIYV"/>
<dbReference type="InterPro" id="IPR005828">
    <property type="entry name" value="MFS_sugar_transport-like"/>
</dbReference>
<keyword evidence="6 15" id="KW-0472">Membrane</keyword>
<comment type="subcellular location">
    <subcellularLocation>
        <location evidence="1">Membrane</location>
        <topology evidence="1">Multi-pass membrane protein</topology>
    </subcellularLocation>
</comment>
<dbReference type="GO" id="GO:0005351">
    <property type="term" value="F:carbohydrate:proton symporter activity"/>
    <property type="evidence" value="ECO:0007669"/>
    <property type="project" value="TreeGrafter"/>
</dbReference>
<keyword evidence="14" id="KW-0813">Transport</keyword>
<dbReference type="NCBIfam" id="TIGR00879">
    <property type="entry name" value="SP"/>
    <property type="match status" value="1"/>
</dbReference>
<evidence type="ECO:0000256" key="4">
    <source>
        <dbReference type="ARBA" id="ARBA00022692"/>
    </source>
</evidence>
<dbReference type="VEuPathDB" id="FungiDB:PYU1_G010941"/>
<dbReference type="PANTHER" id="PTHR48022">
    <property type="entry name" value="PLASTIDIC GLUCOSE TRANSPORTER 4"/>
    <property type="match status" value="1"/>
</dbReference>
<reference evidence="17" key="3">
    <citation type="submission" date="2015-02" db="UniProtKB">
        <authorList>
            <consortium name="EnsemblProtists"/>
        </authorList>
    </citation>
    <scope>IDENTIFICATION</scope>
    <source>
        <strain evidence="17">DAOM BR144</strain>
    </source>
</reference>
<feature type="transmembrane region" description="Helical" evidence="15">
    <location>
        <begin position="323"/>
        <end position="341"/>
    </location>
</feature>
<feature type="transmembrane region" description="Helical" evidence="15">
    <location>
        <begin position="458"/>
        <end position="477"/>
    </location>
</feature>
<evidence type="ECO:0000256" key="6">
    <source>
        <dbReference type="ARBA" id="ARBA00023136"/>
    </source>
</evidence>
<evidence type="ECO:0000313" key="18">
    <source>
        <dbReference type="Proteomes" id="UP000019132"/>
    </source>
</evidence>
<evidence type="ECO:0000256" key="3">
    <source>
        <dbReference type="ARBA" id="ARBA00011738"/>
    </source>
</evidence>
<evidence type="ECO:0000256" key="12">
    <source>
        <dbReference type="ARBA" id="ARBA00044710"/>
    </source>
</evidence>
<evidence type="ECO:0000259" key="16">
    <source>
        <dbReference type="PROSITE" id="PS50850"/>
    </source>
</evidence>
<dbReference type="InterPro" id="IPR036259">
    <property type="entry name" value="MFS_trans_sf"/>
</dbReference>
<dbReference type="InterPro" id="IPR005829">
    <property type="entry name" value="Sugar_transporter_CS"/>
</dbReference>